<sequence>MDSRPDRRPVIPTVALPRPEREAPPLDERDLAILEALQEDGRLPISELGRRIGLSQPATSERVKRLEERGVITGYGARIDLAAIGLRMTAIIRLRTAHAHIRACLDAFAALPAIVEVHRVTGADCFVLKAIVPAPEHLAVIVDSIGRFGEVTTSVVLRSEPVRPISRALMEAARRRPV</sequence>
<evidence type="ECO:0000259" key="5">
    <source>
        <dbReference type="PROSITE" id="PS50956"/>
    </source>
</evidence>
<dbReference type="PROSITE" id="PS50956">
    <property type="entry name" value="HTH_ASNC_2"/>
    <property type="match status" value="1"/>
</dbReference>
<evidence type="ECO:0000256" key="4">
    <source>
        <dbReference type="SAM" id="MobiDB-lite"/>
    </source>
</evidence>
<feature type="domain" description="HTH asnC-type" evidence="5">
    <location>
        <begin position="26"/>
        <end position="87"/>
    </location>
</feature>
<dbReference type="EMBL" id="JALKCH010000001">
    <property type="protein sequence ID" value="MCK0195479.1"/>
    <property type="molecule type" value="Genomic_DNA"/>
</dbReference>
<dbReference type="CDD" id="cd00090">
    <property type="entry name" value="HTH_ARSR"/>
    <property type="match status" value="1"/>
</dbReference>
<evidence type="ECO:0000313" key="7">
    <source>
        <dbReference type="Proteomes" id="UP001203284"/>
    </source>
</evidence>
<protein>
    <submittedName>
        <fullName evidence="6">Lrp/AsnC family transcriptional regulator</fullName>
    </submittedName>
</protein>
<organism evidence="6 7">
    <name type="scientific">Ancylobacter crimeensis</name>
    <dbReference type="NCBI Taxonomy" id="2579147"/>
    <lineage>
        <taxon>Bacteria</taxon>
        <taxon>Pseudomonadati</taxon>
        <taxon>Pseudomonadota</taxon>
        <taxon>Alphaproteobacteria</taxon>
        <taxon>Hyphomicrobiales</taxon>
        <taxon>Xanthobacteraceae</taxon>
        <taxon>Ancylobacter</taxon>
    </lineage>
</organism>
<dbReference type="Proteomes" id="UP001203284">
    <property type="component" value="Unassembled WGS sequence"/>
</dbReference>
<dbReference type="InterPro" id="IPR011991">
    <property type="entry name" value="ArsR-like_HTH"/>
</dbReference>
<dbReference type="InterPro" id="IPR000485">
    <property type="entry name" value="AsnC-type_HTH_dom"/>
</dbReference>
<dbReference type="SMART" id="SM00344">
    <property type="entry name" value="HTH_ASNC"/>
    <property type="match status" value="1"/>
</dbReference>
<dbReference type="PROSITE" id="PS00519">
    <property type="entry name" value="HTH_ASNC_1"/>
    <property type="match status" value="1"/>
</dbReference>
<proteinExistence type="predicted"/>
<dbReference type="Gene3D" id="3.30.70.920">
    <property type="match status" value="1"/>
</dbReference>
<dbReference type="Pfam" id="PF13412">
    <property type="entry name" value="HTH_24"/>
    <property type="match status" value="1"/>
</dbReference>
<keyword evidence="2" id="KW-0238">DNA-binding</keyword>
<dbReference type="InterPro" id="IPR019887">
    <property type="entry name" value="Tscrpt_reg_AsnC/Lrp_C"/>
</dbReference>
<keyword evidence="1" id="KW-0805">Transcription regulation</keyword>
<dbReference type="RefSeq" id="WP_247025760.1">
    <property type="nucleotide sequence ID" value="NZ_JALKCH010000001.1"/>
</dbReference>
<dbReference type="SUPFAM" id="SSF54909">
    <property type="entry name" value="Dimeric alpha+beta barrel"/>
    <property type="match status" value="1"/>
</dbReference>
<evidence type="ECO:0000256" key="2">
    <source>
        <dbReference type="ARBA" id="ARBA00023125"/>
    </source>
</evidence>
<dbReference type="InterPro" id="IPR036390">
    <property type="entry name" value="WH_DNA-bd_sf"/>
</dbReference>
<dbReference type="SUPFAM" id="SSF46785">
    <property type="entry name" value="Winged helix' DNA-binding domain"/>
    <property type="match status" value="1"/>
</dbReference>
<evidence type="ECO:0000256" key="1">
    <source>
        <dbReference type="ARBA" id="ARBA00023015"/>
    </source>
</evidence>
<dbReference type="Gene3D" id="1.10.10.10">
    <property type="entry name" value="Winged helix-like DNA-binding domain superfamily/Winged helix DNA-binding domain"/>
    <property type="match status" value="1"/>
</dbReference>
<dbReference type="InterPro" id="IPR011008">
    <property type="entry name" value="Dimeric_a/b-barrel"/>
</dbReference>
<dbReference type="PANTHER" id="PTHR30154">
    <property type="entry name" value="LEUCINE-RESPONSIVE REGULATORY PROTEIN"/>
    <property type="match status" value="1"/>
</dbReference>
<dbReference type="InterPro" id="IPR019885">
    <property type="entry name" value="Tscrpt_reg_HTH_AsnC-type_CS"/>
</dbReference>
<feature type="region of interest" description="Disordered" evidence="4">
    <location>
        <begin position="1"/>
        <end position="25"/>
    </location>
</feature>
<evidence type="ECO:0000256" key="3">
    <source>
        <dbReference type="ARBA" id="ARBA00023163"/>
    </source>
</evidence>
<dbReference type="PRINTS" id="PR00033">
    <property type="entry name" value="HTHASNC"/>
</dbReference>
<reference evidence="6 7" key="1">
    <citation type="submission" date="2022-04" db="EMBL/GenBank/DDBJ databases">
        <authorList>
            <person name="Grouzdev D.S."/>
            <person name="Pantiukh K.S."/>
            <person name="Krutkina M.S."/>
        </authorList>
    </citation>
    <scope>NUCLEOTIDE SEQUENCE [LARGE SCALE GENOMIC DNA]</scope>
    <source>
        <strain evidence="6 7">6x-1</strain>
    </source>
</reference>
<comment type="caution">
    <text evidence="6">The sequence shown here is derived from an EMBL/GenBank/DDBJ whole genome shotgun (WGS) entry which is preliminary data.</text>
</comment>
<gene>
    <name evidence="6" type="ORF">MWN34_00980</name>
</gene>
<accession>A0ABT0D6B1</accession>
<dbReference type="PANTHER" id="PTHR30154:SF53">
    <property type="entry name" value="HTH-TYPE TRANSCRIPTIONAL REGULATOR LRPC"/>
    <property type="match status" value="1"/>
</dbReference>
<keyword evidence="7" id="KW-1185">Reference proteome</keyword>
<dbReference type="Pfam" id="PF01037">
    <property type="entry name" value="AsnC_trans_reg"/>
    <property type="match status" value="1"/>
</dbReference>
<name>A0ABT0D6B1_9HYPH</name>
<evidence type="ECO:0000313" key="6">
    <source>
        <dbReference type="EMBL" id="MCK0195479.1"/>
    </source>
</evidence>
<dbReference type="InterPro" id="IPR019888">
    <property type="entry name" value="Tscrpt_reg_AsnC-like"/>
</dbReference>
<dbReference type="InterPro" id="IPR036388">
    <property type="entry name" value="WH-like_DNA-bd_sf"/>
</dbReference>
<keyword evidence="3" id="KW-0804">Transcription</keyword>